<protein>
    <submittedName>
        <fullName evidence="1">Uncharacterized protein</fullName>
    </submittedName>
</protein>
<organism evidence="1">
    <name type="scientific">marine sediment metagenome</name>
    <dbReference type="NCBI Taxonomy" id="412755"/>
    <lineage>
        <taxon>unclassified sequences</taxon>
        <taxon>metagenomes</taxon>
        <taxon>ecological metagenomes</taxon>
    </lineage>
</organism>
<evidence type="ECO:0000313" key="1">
    <source>
        <dbReference type="EMBL" id="KKL78528.1"/>
    </source>
</evidence>
<dbReference type="InterPro" id="IPR054438">
    <property type="entry name" value="Struct_cement_gp24/gp6"/>
</dbReference>
<gene>
    <name evidence="1" type="ORF">LCGC14_2023950</name>
</gene>
<proteinExistence type="predicted"/>
<reference evidence="1" key="1">
    <citation type="journal article" date="2015" name="Nature">
        <title>Complex archaea that bridge the gap between prokaryotes and eukaryotes.</title>
        <authorList>
            <person name="Spang A."/>
            <person name="Saw J.H."/>
            <person name="Jorgensen S.L."/>
            <person name="Zaremba-Niedzwiedzka K."/>
            <person name="Martijn J."/>
            <person name="Lind A.E."/>
            <person name="van Eijk R."/>
            <person name="Schleper C."/>
            <person name="Guy L."/>
            <person name="Ettema T.J."/>
        </authorList>
    </citation>
    <scope>NUCLEOTIDE SEQUENCE</scope>
</reference>
<dbReference type="Pfam" id="PF22758">
    <property type="entry name" value="Phage_cement"/>
    <property type="match status" value="1"/>
</dbReference>
<dbReference type="AlphaFoldDB" id="A0A0F9EWN3"/>
<name>A0A0F9EWN3_9ZZZZ</name>
<sequence length="355" mass="36460">MAPPQTSYAMAMTKGFAGMKADSEFDHVASLLGKEKIRPGLGLVKFAGVDNAVRLPLVNEVTVTFDIDFTATNVISGIINGVAYTATWSTNQATTLALVVAAMLAVPGVFSATGGTKEVVLIADPNGALAVTCSVADGGGSTVTTTVVDTTTDEIYGVSLHTHTLEKARVEVDVNDKAVITLSTDLITGNSTIVTIDGVALTAVVFTTSHAITMTLLCAEIDSAPGVSSCSYSGDVITVLASLGLELTVNSVAITSGATQPTVSIVHSNQTAAGEVFYRAMSAISGLRKGAVMVVVEETVTSDDDVYVRYKTSGADLPGQFRKDADSNTAVAFSGAKYREGASAGAVAVVEFNLP</sequence>
<accession>A0A0F9EWN3</accession>
<comment type="caution">
    <text evidence="1">The sequence shown here is derived from an EMBL/GenBank/DDBJ whole genome shotgun (WGS) entry which is preliminary data.</text>
</comment>
<dbReference type="EMBL" id="LAZR01023428">
    <property type="protein sequence ID" value="KKL78528.1"/>
    <property type="molecule type" value="Genomic_DNA"/>
</dbReference>